<name>A0ABT7ED45_9FIRM</name>
<dbReference type="EMBL" id="JASKYM010000012">
    <property type="protein sequence ID" value="MDK2564838.1"/>
    <property type="molecule type" value="Genomic_DNA"/>
</dbReference>
<dbReference type="RefSeq" id="WP_284133738.1">
    <property type="nucleotide sequence ID" value="NZ_JASKYM010000012.1"/>
</dbReference>
<feature type="signal peptide" evidence="1">
    <location>
        <begin position="1"/>
        <end position="20"/>
    </location>
</feature>
<feature type="domain" description="SsuA/THI5-like" evidence="2">
    <location>
        <begin position="77"/>
        <end position="259"/>
    </location>
</feature>
<keyword evidence="4" id="KW-1185">Reference proteome</keyword>
<dbReference type="Proteomes" id="UP001301012">
    <property type="component" value="Unassembled WGS sequence"/>
</dbReference>
<dbReference type="InterPro" id="IPR015168">
    <property type="entry name" value="SsuA/THI5"/>
</dbReference>
<evidence type="ECO:0000313" key="3">
    <source>
        <dbReference type="EMBL" id="MDK2564838.1"/>
    </source>
</evidence>
<evidence type="ECO:0000256" key="1">
    <source>
        <dbReference type="SAM" id="SignalP"/>
    </source>
</evidence>
<dbReference type="Gene3D" id="3.40.190.10">
    <property type="entry name" value="Periplasmic binding protein-like II"/>
    <property type="match status" value="2"/>
</dbReference>
<accession>A0ABT7ED45</accession>
<dbReference type="InterPro" id="IPR027024">
    <property type="entry name" value="UCP027386_ABC_sbc_TM0202"/>
</dbReference>
<dbReference type="PANTHER" id="PTHR30024:SF46">
    <property type="entry name" value="ABC TRANSPORTER, SUBSTRATE-BINDING LIPOPROTEIN"/>
    <property type="match status" value="1"/>
</dbReference>
<dbReference type="Pfam" id="PF09084">
    <property type="entry name" value="NMT1"/>
    <property type="match status" value="1"/>
</dbReference>
<sequence length="332" mass="36196">MKKLIPVILSMALGSTFLMGCTKSTQETSKSKTQVVSKEVKVSIPDGLPSIAIAKLANENTHIQEGYEIKYTIEKTPENLSTSVMKQEPDIAIVPSNMAAIAYNKTSNYQIAGSVGNGSFYLVSTKNIKGFEDLVGGKVLNSGKGLTPDITVQSVLTDKGIDPASINFDYVNSTSELIPLLATGKADTGFVPEPALTMLMNKNPNIKIIKSLNDEWKQTKKSKDGYPQSTIIVKSDFAKENQEFIGLFLNAVSDSVDFANINGSDVGDYAKKLGASVEPKIINKSLERANLKFISIKDSINDYKNYYQNLFDFDAKSVGGKIPDEGIYFIKE</sequence>
<feature type="chain" id="PRO_5046548529" evidence="1">
    <location>
        <begin position="21"/>
        <end position="332"/>
    </location>
</feature>
<comment type="caution">
    <text evidence="3">The sequence shown here is derived from an EMBL/GenBank/DDBJ whole genome shotgun (WGS) entry which is preliminary data.</text>
</comment>
<evidence type="ECO:0000259" key="2">
    <source>
        <dbReference type="Pfam" id="PF09084"/>
    </source>
</evidence>
<dbReference type="PIRSF" id="PIRSF027386">
    <property type="entry name" value="UCP027386_ABC_sbc_TM0202"/>
    <property type="match status" value="1"/>
</dbReference>
<gene>
    <name evidence="3" type="ORF">QOZ84_14980</name>
</gene>
<reference evidence="3 4" key="1">
    <citation type="submission" date="2023-05" db="EMBL/GenBank/DDBJ databases">
        <title>Rombocin, a short stable natural nisin variant, displays selective antimicrobial activity against Listeria monocytogenes and employs dual mode of action to kill target bacterial strains.</title>
        <authorList>
            <person name="Wambui J."/>
            <person name="Stephan R."/>
            <person name="Kuipers O.P."/>
        </authorList>
    </citation>
    <scope>NUCLEOTIDE SEQUENCE [LARGE SCALE GENOMIC DNA]</scope>
    <source>
        <strain evidence="3 4">RC002</strain>
    </source>
</reference>
<keyword evidence="1" id="KW-0732">Signal</keyword>
<organism evidence="3 4">
    <name type="scientific">Romboutsia sedimentorum</name>
    <dbReference type="NCBI Taxonomy" id="1368474"/>
    <lineage>
        <taxon>Bacteria</taxon>
        <taxon>Bacillati</taxon>
        <taxon>Bacillota</taxon>
        <taxon>Clostridia</taxon>
        <taxon>Peptostreptococcales</taxon>
        <taxon>Peptostreptococcaceae</taxon>
        <taxon>Romboutsia</taxon>
    </lineage>
</organism>
<dbReference type="SUPFAM" id="SSF53850">
    <property type="entry name" value="Periplasmic binding protein-like II"/>
    <property type="match status" value="1"/>
</dbReference>
<dbReference type="PANTHER" id="PTHR30024">
    <property type="entry name" value="ALIPHATIC SULFONATES-BINDING PROTEIN-RELATED"/>
    <property type="match status" value="1"/>
</dbReference>
<dbReference type="PROSITE" id="PS51257">
    <property type="entry name" value="PROKAR_LIPOPROTEIN"/>
    <property type="match status" value="1"/>
</dbReference>
<proteinExistence type="predicted"/>
<protein>
    <submittedName>
        <fullName evidence="3">ABC transporter substrate-binding protein</fullName>
    </submittedName>
</protein>
<evidence type="ECO:0000313" key="4">
    <source>
        <dbReference type="Proteomes" id="UP001301012"/>
    </source>
</evidence>